<evidence type="ECO:0000256" key="1">
    <source>
        <dbReference type="ARBA" id="ARBA00022801"/>
    </source>
</evidence>
<dbReference type="GeneID" id="10289510"/>
<name>F0QVF7_VULM7</name>
<keyword evidence="4" id="KW-1185">Reference proteome</keyword>
<protein>
    <submittedName>
        <fullName evidence="3">Amidohydrolase</fullName>
    </submittedName>
</protein>
<dbReference type="HOGENOM" id="CLU_711017_0_0_2"/>
<feature type="domain" description="Amidohydrolase-related" evidence="2">
    <location>
        <begin position="51"/>
        <end position="326"/>
    </location>
</feature>
<dbReference type="InterPro" id="IPR032466">
    <property type="entry name" value="Metal_Hydrolase"/>
</dbReference>
<dbReference type="RefSeq" id="WP_013605221.1">
    <property type="nucleotide sequence ID" value="NC_015151.1"/>
</dbReference>
<dbReference type="Proteomes" id="UP000007485">
    <property type="component" value="Chromosome"/>
</dbReference>
<evidence type="ECO:0000313" key="4">
    <source>
        <dbReference type="Proteomes" id="UP000007485"/>
    </source>
</evidence>
<dbReference type="PANTHER" id="PTHR43794">
    <property type="entry name" value="AMINOHYDROLASE SSNA-RELATED"/>
    <property type="match status" value="1"/>
</dbReference>
<dbReference type="InterPro" id="IPR050287">
    <property type="entry name" value="MTA/SAH_deaminase"/>
</dbReference>
<dbReference type="OrthoDB" id="42910at2157"/>
<proteinExistence type="predicted"/>
<dbReference type="eggNOG" id="arCOG00692">
    <property type="taxonomic scope" value="Archaea"/>
</dbReference>
<dbReference type="PANTHER" id="PTHR43794:SF11">
    <property type="entry name" value="AMIDOHYDROLASE-RELATED DOMAIN-CONTAINING PROTEIN"/>
    <property type="match status" value="1"/>
</dbReference>
<dbReference type="STRING" id="985053.VMUT_1858"/>
<dbReference type="SUPFAM" id="SSF51338">
    <property type="entry name" value="Composite domain of metallo-dependent hydrolases"/>
    <property type="match status" value="1"/>
</dbReference>
<dbReference type="Pfam" id="PF01979">
    <property type="entry name" value="Amidohydro_1"/>
    <property type="match status" value="1"/>
</dbReference>
<dbReference type="InterPro" id="IPR011059">
    <property type="entry name" value="Metal-dep_hydrolase_composite"/>
</dbReference>
<dbReference type="Gene3D" id="3.20.20.140">
    <property type="entry name" value="Metal-dependent hydrolases"/>
    <property type="match status" value="1"/>
</dbReference>
<dbReference type="GO" id="GO:0016810">
    <property type="term" value="F:hydrolase activity, acting on carbon-nitrogen (but not peptide) bonds"/>
    <property type="evidence" value="ECO:0007669"/>
    <property type="project" value="InterPro"/>
</dbReference>
<reference evidence="3 4" key="1">
    <citation type="journal article" date="2011" name="J. Bacteriol.">
        <title>Complete genome sequence of 'Vulcanisaeta moutnovskia' strain 768-28, a novel member of the hyperthermophilic crenarchaeal genus vulcanisaeta.</title>
        <authorList>
            <person name="Gumerov V.M."/>
            <person name="Mardanov A.V."/>
            <person name="Beletsky A.V."/>
            <person name="Prokofeva M.I."/>
            <person name="Bonch-Osmolovskaya E.A."/>
            <person name="Ravin N.V."/>
            <person name="Skryabin K.G."/>
        </authorList>
    </citation>
    <scope>NUCLEOTIDE SEQUENCE [LARGE SCALE GENOMIC DNA]</scope>
    <source>
        <strain evidence="3 4">768-28</strain>
    </source>
</reference>
<dbReference type="AlphaFoldDB" id="F0QVF7"/>
<organism evidence="3 4">
    <name type="scientific">Vulcanisaeta moutnovskia (strain 768-28)</name>
    <dbReference type="NCBI Taxonomy" id="985053"/>
    <lineage>
        <taxon>Archaea</taxon>
        <taxon>Thermoproteota</taxon>
        <taxon>Thermoprotei</taxon>
        <taxon>Thermoproteales</taxon>
        <taxon>Thermoproteaceae</taxon>
        <taxon>Vulcanisaeta</taxon>
    </lineage>
</organism>
<evidence type="ECO:0000259" key="2">
    <source>
        <dbReference type="Pfam" id="PF01979"/>
    </source>
</evidence>
<sequence length="388" mass="43783">MRRLSIKSLIALVDQELIPIKDAVIDISDDEVIGIGKIPGSNNVVDLGNVILMPQLTNAHIHVLDYFLMDLFNKYYIDDVVGAPYGLKYYYLRKAKPESLRNGLAMVFRRIRSYGIGCLLSIIEYGKSFTDIVIEEARRAGLCIVPLAEPSVFRTYVRPNEEEDVNEEFEDEIKYFVDRGFGISLISPLNYTMAELKIASKLGGSRGLPISTHVSETEDTYSDGDLDRALSTLMIGNTVFVHLTQLNDGDIMRLPMLPVVTCPRSNMEFTGKIPKISTMIRRGLRPLIGTDNVALVEPDPWEEIKLVRLLMRGEELHSINILKMLTSWAWSWGFGYIMREGELMRGLALQVGYEGVDINYVHDYVITRISSMDVAYIINGSEILKVTT</sequence>
<keyword evidence="1" id="KW-0378">Hydrolase</keyword>
<dbReference type="EMBL" id="CP002529">
    <property type="protein sequence ID" value="ADY02059.1"/>
    <property type="molecule type" value="Genomic_DNA"/>
</dbReference>
<dbReference type="SUPFAM" id="SSF51556">
    <property type="entry name" value="Metallo-dependent hydrolases"/>
    <property type="match status" value="1"/>
</dbReference>
<dbReference type="KEGG" id="vmo:VMUT_1858"/>
<gene>
    <name evidence="3" type="ordered locus">VMUT_1858</name>
</gene>
<evidence type="ECO:0000313" key="3">
    <source>
        <dbReference type="EMBL" id="ADY02059.1"/>
    </source>
</evidence>
<dbReference type="InterPro" id="IPR006680">
    <property type="entry name" value="Amidohydro-rel"/>
</dbReference>
<accession>F0QVF7</accession>